<protein>
    <submittedName>
        <fullName evidence="4">Transposase</fullName>
    </submittedName>
</protein>
<dbReference type="WBParaSite" id="HPBE_0001441001-mRNA-1">
    <property type="protein sequence ID" value="HPBE_0001441001-mRNA-1"/>
    <property type="gene ID" value="HPBE_0001441001"/>
</dbReference>
<reference evidence="2 3" key="1">
    <citation type="submission" date="2018-11" db="EMBL/GenBank/DDBJ databases">
        <authorList>
            <consortium name="Pathogen Informatics"/>
        </authorList>
    </citation>
    <scope>NUCLEOTIDE SEQUENCE [LARGE SCALE GENOMIC DNA]</scope>
</reference>
<accession>A0A3P8A8H3</accession>
<dbReference type="EMBL" id="UZAH01028353">
    <property type="protein sequence ID" value="VDO99569.1"/>
    <property type="molecule type" value="Genomic_DNA"/>
</dbReference>
<accession>A0A183G027</accession>
<sequence length="113" mass="12496">MTSEEQTRDEAGQTLKKKKNGSIAINGSAVPCLSYSRYSYVKSGLTKWRVASPEPSPTGFRRMSREHQDAHPGDFLVKAVNNRYVALRVREDPLEHAGTRQGRIGAPPGRGTQ</sequence>
<feature type="region of interest" description="Disordered" evidence="1">
    <location>
        <begin position="53"/>
        <end position="72"/>
    </location>
</feature>
<evidence type="ECO:0000256" key="1">
    <source>
        <dbReference type="SAM" id="MobiDB-lite"/>
    </source>
</evidence>
<gene>
    <name evidence="2" type="ORF">HPBE_LOCUS14415</name>
</gene>
<feature type="region of interest" description="Disordered" evidence="1">
    <location>
        <begin position="94"/>
        <end position="113"/>
    </location>
</feature>
<keyword evidence="3" id="KW-1185">Reference proteome</keyword>
<evidence type="ECO:0000313" key="3">
    <source>
        <dbReference type="Proteomes" id="UP000050761"/>
    </source>
</evidence>
<dbReference type="AlphaFoldDB" id="A0A183G027"/>
<name>A0A183G027_HELPZ</name>
<feature type="compositionally biased region" description="Basic and acidic residues" evidence="1">
    <location>
        <begin position="63"/>
        <end position="72"/>
    </location>
</feature>
<dbReference type="Proteomes" id="UP000050761">
    <property type="component" value="Unassembled WGS sequence"/>
</dbReference>
<evidence type="ECO:0000313" key="4">
    <source>
        <dbReference type="WBParaSite" id="HPBE_0001441001-mRNA-1"/>
    </source>
</evidence>
<feature type="compositionally biased region" description="Basic and acidic residues" evidence="1">
    <location>
        <begin position="1"/>
        <end position="11"/>
    </location>
</feature>
<proteinExistence type="predicted"/>
<evidence type="ECO:0000313" key="2">
    <source>
        <dbReference type="EMBL" id="VDO99569.1"/>
    </source>
</evidence>
<organism evidence="3 4">
    <name type="scientific">Heligmosomoides polygyrus</name>
    <name type="common">Parasitic roundworm</name>
    <dbReference type="NCBI Taxonomy" id="6339"/>
    <lineage>
        <taxon>Eukaryota</taxon>
        <taxon>Metazoa</taxon>
        <taxon>Ecdysozoa</taxon>
        <taxon>Nematoda</taxon>
        <taxon>Chromadorea</taxon>
        <taxon>Rhabditida</taxon>
        <taxon>Rhabditina</taxon>
        <taxon>Rhabditomorpha</taxon>
        <taxon>Strongyloidea</taxon>
        <taxon>Heligmosomidae</taxon>
        <taxon>Heligmosomoides</taxon>
    </lineage>
</organism>
<feature type="region of interest" description="Disordered" evidence="1">
    <location>
        <begin position="1"/>
        <end position="22"/>
    </location>
</feature>
<reference evidence="4" key="2">
    <citation type="submission" date="2019-09" db="UniProtKB">
        <authorList>
            <consortium name="WormBaseParasite"/>
        </authorList>
    </citation>
    <scope>IDENTIFICATION</scope>
</reference>